<evidence type="ECO:0000259" key="3">
    <source>
        <dbReference type="Pfam" id="PF13588"/>
    </source>
</evidence>
<sequence length="689" mass="79685">MTLSEFLKDSNYKLTQFSEEKIKKFENSIFTKTVKDKEVPYISCIVRKKDIKLTPEEAIRQLYLLTLTEDLDYPTDRMELEYAVAFGREKKRADIVIFDKDKTTSPYIMVELKKPKLKDGKEQLKSYCNATGAPIGVWSNGDSISYYHRKDPNYFEDLSQLPTALEKLSDVLKERWKIADLIKKDKLVSERKSLKDLILEMEDEVLANAGVDVFEELFKLIFTKLFDEMQSGRNADRNLEFRNYGDTESELKEKIQKLFDNAKKKWEGVFTDDAKIMLTPSHLSVCVASLQDVKLFNSNLDVVDEAFEYLINKSSKGEKGQYFTPRYVIDMCVKMLNPHREETIIDTAAGSCGFPVHTIFHVWENILKSKGLDKSHLFTLEEKPQECTDYVNDKVFAIDFDERAVRVARTLNLIAGDGQTNVLHLNTLDWERWDEKTEDEDWQDTYFEGWKKLKKLRANKNSNRDFTFDILMANPPFAGDIKESRILAKYDLGKKPDGKYQTKVGRDILFIERNLDFLKPGGRMAIVLPQGRFNNSSDKQIREYIAEHCRILGVVGLHGNVFKPHTGTKTSVLLVQKWDDKLCPKVEDYPIFFATMQEPSKDNSGEKIYVKKKDYPKSAKKTKNEDLEDVAVDVYDEEPMDLEEFLLDTHGHLIVKHDLFNHEGLTKDGIAEAFIEFAKKEKLSFAGKN</sequence>
<dbReference type="GO" id="GO:0003677">
    <property type="term" value="F:DNA binding"/>
    <property type="evidence" value="ECO:0007669"/>
    <property type="project" value="InterPro"/>
</dbReference>
<dbReference type="AlphaFoldDB" id="A0A246B7N7"/>
<dbReference type="InterPro" id="IPR029063">
    <property type="entry name" value="SAM-dependent_MTases_sf"/>
</dbReference>
<dbReference type="Pfam" id="PF02384">
    <property type="entry name" value="N6_Mtase"/>
    <property type="match status" value="1"/>
</dbReference>
<accession>A0A246B7N7</accession>
<dbReference type="PANTHER" id="PTHR42998:SF1">
    <property type="entry name" value="TYPE I RESTRICTION ENZYME HINDI METHYLASE SUBUNIT"/>
    <property type="match status" value="1"/>
</dbReference>
<keyword evidence="4" id="KW-0808">Transferase</keyword>
<keyword evidence="5" id="KW-1185">Reference proteome</keyword>
<evidence type="ECO:0000313" key="4">
    <source>
        <dbReference type="EMBL" id="OWK97380.1"/>
    </source>
</evidence>
<feature type="domain" description="Type I restriction enzyme R protein N-terminal" evidence="3">
    <location>
        <begin position="55"/>
        <end position="162"/>
    </location>
</feature>
<dbReference type="PRINTS" id="PR00507">
    <property type="entry name" value="N12N6MTFRASE"/>
</dbReference>
<dbReference type="Gene3D" id="3.40.50.150">
    <property type="entry name" value="Vaccinia Virus protein VP39"/>
    <property type="match status" value="1"/>
</dbReference>
<protein>
    <submittedName>
        <fullName evidence="4">SAM-dependent methyltransferase</fullName>
    </submittedName>
</protein>
<dbReference type="InterPro" id="IPR052916">
    <property type="entry name" value="Type-I_RE_MTase_Subunit"/>
</dbReference>
<comment type="caution">
    <text evidence="4">The sequence shown here is derived from an EMBL/GenBank/DDBJ whole genome shotgun (WGS) entry which is preliminary data.</text>
</comment>
<dbReference type="InterPro" id="IPR029464">
    <property type="entry name" value="HSDR_N"/>
</dbReference>
<feature type="domain" description="DNA methylase adenine-specific" evidence="2">
    <location>
        <begin position="301"/>
        <end position="625"/>
    </location>
</feature>
<dbReference type="Pfam" id="PF13588">
    <property type="entry name" value="HSDR_N_2"/>
    <property type="match status" value="1"/>
</dbReference>
<dbReference type="EMBL" id="JASZ02000030">
    <property type="protein sequence ID" value="OWK97380.1"/>
    <property type="molecule type" value="Genomic_DNA"/>
</dbReference>
<name>A0A246B7N7_9FLAO</name>
<dbReference type="Proteomes" id="UP000197587">
    <property type="component" value="Unassembled WGS sequence"/>
</dbReference>
<reference evidence="4 5" key="1">
    <citation type="submission" date="2017-05" db="EMBL/GenBank/DDBJ databases">
        <title>Genome of Chryseobacterium haifense.</title>
        <authorList>
            <person name="Newman J.D."/>
        </authorList>
    </citation>
    <scope>NUCLEOTIDE SEQUENCE [LARGE SCALE GENOMIC DNA]</scope>
    <source>
        <strain evidence="4 5">DSM 19056</strain>
    </source>
</reference>
<dbReference type="RefSeq" id="WP_031504015.1">
    <property type="nucleotide sequence ID" value="NZ_JASZ02000030.1"/>
</dbReference>
<dbReference type="GO" id="GO:0008170">
    <property type="term" value="F:N-methyltransferase activity"/>
    <property type="evidence" value="ECO:0007669"/>
    <property type="project" value="InterPro"/>
</dbReference>
<keyword evidence="4" id="KW-0489">Methyltransferase</keyword>
<dbReference type="InterPro" id="IPR003356">
    <property type="entry name" value="DNA_methylase_A-5"/>
</dbReference>
<evidence type="ECO:0000259" key="2">
    <source>
        <dbReference type="Pfam" id="PF02384"/>
    </source>
</evidence>
<dbReference type="GO" id="GO:0032259">
    <property type="term" value="P:methylation"/>
    <property type="evidence" value="ECO:0007669"/>
    <property type="project" value="UniProtKB-KW"/>
</dbReference>
<proteinExistence type="inferred from homology"/>
<evidence type="ECO:0000256" key="1">
    <source>
        <dbReference type="ARBA" id="ARBA00006594"/>
    </source>
</evidence>
<evidence type="ECO:0000313" key="5">
    <source>
        <dbReference type="Proteomes" id="UP000197587"/>
    </source>
</evidence>
<gene>
    <name evidence="4" type="ORF">AP75_11670</name>
</gene>
<dbReference type="PANTHER" id="PTHR42998">
    <property type="entry name" value="TYPE I RESTRICTION ENZYME HINDVIIP M PROTEIN-RELATED"/>
    <property type="match status" value="1"/>
</dbReference>
<comment type="similarity">
    <text evidence="1">Belongs to the N(4)/N(6)-methyltransferase family.</text>
</comment>
<dbReference type="SUPFAM" id="SSF53335">
    <property type="entry name" value="S-adenosyl-L-methionine-dependent methyltransferases"/>
    <property type="match status" value="1"/>
</dbReference>
<organism evidence="4 5">
    <name type="scientific">Kaistella haifensis DSM 19056</name>
    <dbReference type="NCBI Taxonomy" id="1450526"/>
    <lineage>
        <taxon>Bacteria</taxon>
        <taxon>Pseudomonadati</taxon>
        <taxon>Bacteroidota</taxon>
        <taxon>Flavobacteriia</taxon>
        <taxon>Flavobacteriales</taxon>
        <taxon>Weeksellaceae</taxon>
        <taxon>Chryseobacterium group</taxon>
        <taxon>Kaistella</taxon>
    </lineage>
</organism>